<sequence>MALVPVILAGGQGTRLWPESRADRPKQFLDLTGAGLSLFQQTLLRACKLPDCGRLIVVTHNAYRFQAAEHIQALGLDVDLLLEPEARHTTAAITSAALHALASQQDATLLYLPADHIIQDESSFIEAVTRSLAAAQSSIVTFGVVPDYPATGYGYIRPDQSSGDAPYPVQTFIEKPDSDTANVYIQQGYLWNAGIFLGAAEVFLQEVRHWVPETYQNCSQAYKCAVRDLDFLRLDAEAYQNIAPQGFDHSVMENTDKARVLPVSMGWSDIGSWEGLLKAEGGGNASERIYSLNTSNSLIRSSGPAVATVGIDNQIIVVTEDAVLVMGRQSADQLPQLLQIMQAAGERTIAAHSKRYAPWGSQTLLLQGDQCAVKQLQVKVGHRLSLQSHRYRNENWVVVSGCAQVTVDAQEQMLHRGQSVYVPAGSRHRLANPGAEPLIIIEVQTWSEQGSDDPENDIVRYDDDYNRHE</sequence>
<dbReference type="EMBL" id="FWPT01000005">
    <property type="protein sequence ID" value="SMA47966.1"/>
    <property type="molecule type" value="Genomic_DNA"/>
</dbReference>
<protein>
    <recommendedName>
        <fullName evidence="3">mannose-1-phosphate guanylyltransferase</fullName>
        <ecNumber evidence="3">2.7.7.13</ecNumber>
    </recommendedName>
</protein>
<dbReference type="InterPro" id="IPR051161">
    <property type="entry name" value="Mannose-6P_isomerase_type2"/>
</dbReference>
<feature type="domain" description="Nucleotidyl transferase" evidence="11">
    <location>
        <begin position="5"/>
        <end position="279"/>
    </location>
</feature>
<dbReference type="InterPro" id="IPR001538">
    <property type="entry name" value="Man6P_isomerase-2_C"/>
</dbReference>
<dbReference type="GO" id="GO:0009298">
    <property type="term" value="P:GDP-mannose biosynthetic process"/>
    <property type="evidence" value="ECO:0007669"/>
    <property type="project" value="UniProtKB-UniPathway"/>
</dbReference>
<evidence type="ECO:0000259" key="12">
    <source>
        <dbReference type="Pfam" id="PF01050"/>
    </source>
</evidence>
<dbReference type="Pfam" id="PF00483">
    <property type="entry name" value="NTP_transferase"/>
    <property type="match status" value="1"/>
</dbReference>
<reference evidence="14 15" key="1">
    <citation type="submission" date="2017-03" db="EMBL/GenBank/DDBJ databases">
        <authorList>
            <person name="Afonso C.L."/>
            <person name="Miller P.J."/>
            <person name="Scott M.A."/>
            <person name="Spackman E."/>
            <person name="Goraichik I."/>
            <person name="Dimitrov K.M."/>
            <person name="Suarez D.L."/>
            <person name="Swayne D.E."/>
        </authorList>
    </citation>
    <scope>NUCLEOTIDE SEQUENCE [LARGE SCALE GENOMIC DNA]</scope>
    <source>
        <strain evidence="14">SB41UT1</strain>
    </source>
</reference>
<dbReference type="SUPFAM" id="SSF51182">
    <property type="entry name" value="RmlC-like cupins"/>
    <property type="match status" value="1"/>
</dbReference>
<comment type="similarity">
    <text evidence="2 9">Belongs to the mannose-6-phosphate isomerase type 2 family.</text>
</comment>
<dbReference type="CDD" id="cd02509">
    <property type="entry name" value="GDP-M1P_Guanylyltransferase"/>
    <property type="match status" value="1"/>
</dbReference>
<evidence type="ECO:0000256" key="5">
    <source>
        <dbReference type="ARBA" id="ARBA00022695"/>
    </source>
</evidence>
<feature type="region of interest" description="Disordered" evidence="10">
    <location>
        <begin position="448"/>
        <end position="469"/>
    </location>
</feature>
<dbReference type="InterPro" id="IPR011051">
    <property type="entry name" value="RmlC_Cupin_sf"/>
</dbReference>
<name>A0A1X7AL35_9GAMM</name>
<dbReference type="GO" id="GO:0005525">
    <property type="term" value="F:GTP binding"/>
    <property type="evidence" value="ECO:0007669"/>
    <property type="project" value="UniProtKB-KW"/>
</dbReference>
<dbReference type="RefSeq" id="WP_087110546.1">
    <property type="nucleotide sequence ID" value="NZ_CBCSCN010000003.1"/>
</dbReference>
<evidence type="ECO:0000256" key="7">
    <source>
        <dbReference type="ARBA" id="ARBA00023134"/>
    </source>
</evidence>
<dbReference type="GO" id="GO:0000271">
    <property type="term" value="P:polysaccharide biosynthetic process"/>
    <property type="evidence" value="ECO:0007669"/>
    <property type="project" value="InterPro"/>
</dbReference>
<feature type="domain" description="MannoseP isomerase/GMP-like beta-helix" evidence="13">
    <location>
        <begin position="291"/>
        <end position="333"/>
    </location>
</feature>
<dbReference type="InterPro" id="IPR054566">
    <property type="entry name" value="ManC/GMP-like_b-helix"/>
</dbReference>
<dbReference type="SUPFAM" id="SSF53448">
    <property type="entry name" value="Nucleotide-diphospho-sugar transferases"/>
    <property type="match status" value="1"/>
</dbReference>
<evidence type="ECO:0000313" key="15">
    <source>
        <dbReference type="Proteomes" id="UP000196573"/>
    </source>
</evidence>
<dbReference type="InterPro" id="IPR049577">
    <property type="entry name" value="GMPP_N"/>
</dbReference>
<evidence type="ECO:0000256" key="2">
    <source>
        <dbReference type="ARBA" id="ARBA00006115"/>
    </source>
</evidence>
<dbReference type="InterPro" id="IPR005835">
    <property type="entry name" value="NTP_transferase_dom"/>
</dbReference>
<dbReference type="AlphaFoldDB" id="A0A1X7AL35"/>
<keyword evidence="6" id="KW-0547">Nucleotide-binding</keyword>
<dbReference type="PANTHER" id="PTHR46390:SF1">
    <property type="entry name" value="MANNOSE-1-PHOSPHATE GUANYLYLTRANSFERASE"/>
    <property type="match status" value="1"/>
</dbReference>
<gene>
    <name evidence="14" type="primary">manC1_1</name>
    <name evidence="14" type="ORF">EHSB41UT_02615</name>
</gene>
<comment type="catalytic activity">
    <reaction evidence="8">
        <text>alpha-D-mannose 1-phosphate + GTP + H(+) = GDP-alpha-D-mannose + diphosphate</text>
        <dbReference type="Rhea" id="RHEA:15229"/>
        <dbReference type="ChEBI" id="CHEBI:15378"/>
        <dbReference type="ChEBI" id="CHEBI:33019"/>
        <dbReference type="ChEBI" id="CHEBI:37565"/>
        <dbReference type="ChEBI" id="CHEBI:57527"/>
        <dbReference type="ChEBI" id="CHEBI:58409"/>
        <dbReference type="EC" id="2.7.7.13"/>
    </reaction>
</comment>
<dbReference type="Pfam" id="PF01050">
    <property type="entry name" value="MannoseP_isomer"/>
    <property type="match status" value="1"/>
</dbReference>
<dbReference type="OrthoDB" id="9806359at2"/>
<feature type="domain" description="Mannose-6-phosphate isomerase type II C-terminal" evidence="12">
    <location>
        <begin position="346"/>
        <end position="463"/>
    </location>
</feature>
<evidence type="ECO:0000259" key="13">
    <source>
        <dbReference type="Pfam" id="PF22640"/>
    </source>
</evidence>
<proteinExistence type="inferred from homology"/>
<evidence type="ECO:0000256" key="1">
    <source>
        <dbReference type="ARBA" id="ARBA00004823"/>
    </source>
</evidence>
<evidence type="ECO:0000259" key="11">
    <source>
        <dbReference type="Pfam" id="PF00483"/>
    </source>
</evidence>
<dbReference type="Pfam" id="PF22640">
    <property type="entry name" value="ManC_GMP_beta-helix"/>
    <property type="match status" value="1"/>
</dbReference>
<dbReference type="NCBIfam" id="TIGR01479">
    <property type="entry name" value="GMP_PMI"/>
    <property type="match status" value="1"/>
</dbReference>
<evidence type="ECO:0000256" key="6">
    <source>
        <dbReference type="ARBA" id="ARBA00022741"/>
    </source>
</evidence>
<evidence type="ECO:0000256" key="10">
    <source>
        <dbReference type="SAM" id="MobiDB-lite"/>
    </source>
</evidence>
<evidence type="ECO:0000256" key="9">
    <source>
        <dbReference type="RuleBase" id="RU004190"/>
    </source>
</evidence>
<dbReference type="Proteomes" id="UP000196573">
    <property type="component" value="Unassembled WGS sequence"/>
</dbReference>
<dbReference type="CDD" id="cd02213">
    <property type="entry name" value="cupin_PMI_typeII_C"/>
    <property type="match status" value="1"/>
</dbReference>
<organism evidence="14 15">
    <name type="scientific">Parendozoicomonas haliclonae</name>
    <dbReference type="NCBI Taxonomy" id="1960125"/>
    <lineage>
        <taxon>Bacteria</taxon>
        <taxon>Pseudomonadati</taxon>
        <taxon>Pseudomonadota</taxon>
        <taxon>Gammaproteobacteria</taxon>
        <taxon>Oceanospirillales</taxon>
        <taxon>Endozoicomonadaceae</taxon>
        <taxon>Parendozoicomonas</taxon>
    </lineage>
</organism>
<dbReference type="Gene3D" id="2.60.120.10">
    <property type="entry name" value="Jelly Rolls"/>
    <property type="match status" value="1"/>
</dbReference>
<dbReference type="EC" id="2.7.7.13" evidence="3"/>
<evidence type="ECO:0000256" key="8">
    <source>
        <dbReference type="ARBA" id="ARBA00047343"/>
    </source>
</evidence>
<keyword evidence="15" id="KW-1185">Reference proteome</keyword>
<dbReference type="UniPathway" id="UPA00126">
    <property type="reaction ID" value="UER00930"/>
</dbReference>
<dbReference type="InterPro" id="IPR029044">
    <property type="entry name" value="Nucleotide-diphossugar_trans"/>
</dbReference>
<dbReference type="Gene3D" id="3.90.550.10">
    <property type="entry name" value="Spore Coat Polysaccharide Biosynthesis Protein SpsA, Chain A"/>
    <property type="match status" value="1"/>
</dbReference>
<comment type="pathway">
    <text evidence="1">Nucleotide-sugar biosynthesis; GDP-alpha-D-mannose biosynthesis; GDP-alpha-D-mannose from alpha-D-mannose 1-phosphate (GTP route): step 1/1.</text>
</comment>
<keyword evidence="5 14" id="KW-0548">Nucleotidyltransferase</keyword>
<evidence type="ECO:0000313" key="14">
    <source>
        <dbReference type="EMBL" id="SMA47966.1"/>
    </source>
</evidence>
<dbReference type="InterPro" id="IPR014710">
    <property type="entry name" value="RmlC-like_jellyroll"/>
</dbReference>
<keyword evidence="4 14" id="KW-0808">Transferase</keyword>
<dbReference type="PANTHER" id="PTHR46390">
    <property type="entry name" value="MANNOSE-1-PHOSPHATE GUANYLYLTRANSFERASE"/>
    <property type="match status" value="1"/>
</dbReference>
<dbReference type="InterPro" id="IPR006375">
    <property type="entry name" value="Man1P_GuaTrfase/Man6P_Isoase"/>
</dbReference>
<feature type="compositionally biased region" description="Basic and acidic residues" evidence="10">
    <location>
        <begin position="457"/>
        <end position="469"/>
    </location>
</feature>
<keyword evidence="7" id="KW-0342">GTP-binding</keyword>
<evidence type="ECO:0000256" key="4">
    <source>
        <dbReference type="ARBA" id="ARBA00022679"/>
    </source>
</evidence>
<evidence type="ECO:0000256" key="3">
    <source>
        <dbReference type="ARBA" id="ARBA00012387"/>
    </source>
</evidence>
<dbReference type="GO" id="GO:0004475">
    <property type="term" value="F:mannose-1-phosphate guanylyltransferase (GTP) activity"/>
    <property type="evidence" value="ECO:0007669"/>
    <property type="project" value="UniProtKB-EC"/>
</dbReference>
<accession>A0A1X7AL35</accession>